<evidence type="ECO:0000256" key="7">
    <source>
        <dbReference type="ARBA" id="ARBA00023136"/>
    </source>
</evidence>
<accession>A0A1J5QMA5</accession>
<feature type="transmembrane region" description="Helical" evidence="8">
    <location>
        <begin position="321"/>
        <end position="339"/>
    </location>
</feature>
<evidence type="ECO:0000256" key="8">
    <source>
        <dbReference type="SAM" id="Phobius"/>
    </source>
</evidence>
<dbReference type="SUPFAM" id="SSF81345">
    <property type="entry name" value="ABC transporter involved in vitamin B12 uptake, BtuC"/>
    <property type="match status" value="1"/>
</dbReference>
<evidence type="ECO:0000256" key="3">
    <source>
        <dbReference type="ARBA" id="ARBA00022448"/>
    </source>
</evidence>
<dbReference type="InterPro" id="IPR000522">
    <property type="entry name" value="ABC_transptr_permease_BtuC"/>
</dbReference>
<feature type="transmembrane region" description="Helical" evidence="8">
    <location>
        <begin position="107"/>
        <end position="124"/>
    </location>
</feature>
<comment type="caution">
    <text evidence="9">The sequence shown here is derived from an EMBL/GenBank/DDBJ whole genome shotgun (WGS) entry which is preliminary data.</text>
</comment>
<dbReference type="EMBL" id="MLJW01000976">
    <property type="protein sequence ID" value="OIQ81055.1"/>
    <property type="molecule type" value="Genomic_DNA"/>
</dbReference>
<sequence length="347" mass="36020">MANQSVTSRRSEIFSDRLRARLAPVIAVVLLVIALLLGVALGPVRLDIGKIARTLLGLHGGLTGTDRTILLQLRLPRVVLAALVGAALAASGSAYQAVFRNPLADPYLLGVAAGAGLGATIAFIGRDPGVTPSVPIFAFFGGVVAVASTLMIAGRRANDPPTILLAGIAFGAFATAIQTYLQQRNSAVLRPVYSWILGQLNGAGWPTVIDVAPYILLSLLVLHVLSRRMDALLLSDDEARSLGVNPARLRMMVIVVATLATSTAVAASGLIGFVGIVIPHLIRSLTHQATSRAISTIAVAGAAFLVLADLGGRTIVAPAELPIGVITAFVGAPFFLFVLRTRGRGLV</sequence>
<name>A0A1J5QMA5_9ZZZZ</name>
<feature type="transmembrane region" description="Helical" evidence="8">
    <location>
        <begin position="22"/>
        <end position="44"/>
    </location>
</feature>
<dbReference type="PANTHER" id="PTHR30472">
    <property type="entry name" value="FERRIC ENTEROBACTIN TRANSPORT SYSTEM PERMEASE PROTEIN"/>
    <property type="match status" value="1"/>
</dbReference>
<gene>
    <name evidence="9" type="primary">hmuU_4</name>
    <name evidence="9" type="ORF">GALL_371790</name>
</gene>
<keyword evidence="7 8" id="KW-0472">Membrane</keyword>
<feature type="transmembrane region" description="Helical" evidence="8">
    <location>
        <begin position="251"/>
        <end position="282"/>
    </location>
</feature>
<feature type="transmembrane region" description="Helical" evidence="8">
    <location>
        <begin position="75"/>
        <end position="95"/>
    </location>
</feature>
<dbReference type="Gene3D" id="1.10.3470.10">
    <property type="entry name" value="ABC transporter involved in vitamin B12 uptake, BtuC"/>
    <property type="match status" value="1"/>
</dbReference>
<dbReference type="GO" id="GO:0005886">
    <property type="term" value="C:plasma membrane"/>
    <property type="evidence" value="ECO:0007669"/>
    <property type="project" value="UniProtKB-SubCell"/>
</dbReference>
<feature type="transmembrane region" description="Helical" evidence="8">
    <location>
        <begin position="163"/>
        <end position="181"/>
    </location>
</feature>
<dbReference type="PANTHER" id="PTHR30472:SF25">
    <property type="entry name" value="ABC TRANSPORTER PERMEASE PROTEIN MJ0876-RELATED"/>
    <property type="match status" value="1"/>
</dbReference>
<feature type="transmembrane region" description="Helical" evidence="8">
    <location>
        <begin position="202"/>
        <end position="225"/>
    </location>
</feature>
<dbReference type="FunFam" id="1.10.3470.10:FF:000001">
    <property type="entry name" value="Vitamin B12 ABC transporter permease BtuC"/>
    <property type="match status" value="1"/>
</dbReference>
<evidence type="ECO:0000313" key="9">
    <source>
        <dbReference type="EMBL" id="OIQ81055.1"/>
    </source>
</evidence>
<comment type="similarity">
    <text evidence="2">Belongs to the binding-protein-dependent transport system permease family. FecCD subfamily.</text>
</comment>
<evidence type="ECO:0000256" key="6">
    <source>
        <dbReference type="ARBA" id="ARBA00022989"/>
    </source>
</evidence>
<dbReference type="InterPro" id="IPR037294">
    <property type="entry name" value="ABC_BtuC-like"/>
</dbReference>
<keyword evidence="6 8" id="KW-1133">Transmembrane helix</keyword>
<keyword evidence="5 8" id="KW-0812">Transmembrane</keyword>
<dbReference type="Pfam" id="PF01032">
    <property type="entry name" value="FecCD"/>
    <property type="match status" value="1"/>
</dbReference>
<evidence type="ECO:0000256" key="2">
    <source>
        <dbReference type="ARBA" id="ARBA00007935"/>
    </source>
</evidence>
<organism evidence="9">
    <name type="scientific">mine drainage metagenome</name>
    <dbReference type="NCBI Taxonomy" id="410659"/>
    <lineage>
        <taxon>unclassified sequences</taxon>
        <taxon>metagenomes</taxon>
        <taxon>ecological metagenomes</taxon>
    </lineage>
</organism>
<comment type="subcellular location">
    <subcellularLocation>
        <location evidence="1">Cell membrane</location>
        <topology evidence="1">Multi-pass membrane protein</topology>
    </subcellularLocation>
</comment>
<evidence type="ECO:0000256" key="1">
    <source>
        <dbReference type="ARBA" id="ARBA00004651"/>
    </source>
</evidence>
<evidence type="ECO:0000256" key="4">
    <source>
        <dbReference type="ARBA" id="ARBA00022475"/>
    </source>
</evidence>
<feature type="transmembrane region" description="Helical" evidence="8">
    <location>
        <begin position="294"/>
        <end position="315"/>
    </location>
</feature>
<keyword evidence="3" id="KW-0813">Transport</keyword>
<reference evidence="9" key="1">
    <citation type="submission" date="2016-10" db="EMBL/GenBank/DDBJ databases">
        <title>Sequence of Gallionella enrichment culture.</title>
        <authorList>
            <person name="Poehlein A."/>
            <person name="Muehling M."/>
            <person name="Daniel R."/>
        </authorList>
    </citation>
    <scope>NUCLEOTIDE SEQUENCE</scope>
</reference>
<dbReference type="GO" id="GO:0022857">
    <property type="term" value="F:transmembrane transporter activity"/>
    <property type="evidence" value="ECO:0007669"/>
    <property type="project" value="InterPro"/>
</dbReference>
<dbReference type="CDD" id="cd06550">
    <property type="entry name" value="TM_ABC_iron-siderophores_like"/>
    <property type="match status" value="1"/>
</dbReference>
<proteinExistence type="inferred from homology"/>
<dbReference type="GO" id="GO:0033214">
    <property type="term" value="P:siderophore-iron import into cell"/>
    <property type="evidence" value="ECO:0007669"/>
    <property type="project" value="TreeGrafter"/>
</dbReference>
<protein>
    <submittedName>
        <fullName evidence="9">Hemin transport system permease protein HmuU</fullName>
    </submittedName>
</protein>
<dbReference type="AlphaFoldDB" id="A0A1J5QMA5"/>
<evidence type="ECO:0000256" key="5">
    <source>
        <dbReference type="ARBA" id="ARBA00022692"/>
    </source>
</evidence>
<keyword evidence="4" id="KW-1003">Cell membrane</keyword>
<feature type="transmembrane region" description="Helical" evidence="8">
    <location>
        <begin position="136"/>
        <end position="157"/>
    </location>
</feature>